<dbReference type="SUPFAM" id="SSF48498">
    <property type="entry name" value="Tetracyclin repressor-like, C-terminal domain"/>
    <property type="match status" value="1"/>
</dbReference>
<evidence type="ECO:0000256" key="5">
    <source>
        <dbReference type="PROSITE-ProRule" id="PRU00335"/>
    </source>
</evidence>
<dbReference type="InterPro" id="IPR050109">
    <property type="entry name" value="HTH-type_TetR-like_transc_reg"/>
</dbReference>
<keyword evidence="2" id="KW-0805">Transcription regulation</keyword>
<evidence type="ECO:0000256" key="1">
    <source>
        <dbReference type="ARBA" id="ARBA00022491"/>
    </source>
</evidence>
<dbReference type="InterPro" id="IPR009057">
    <property type="entry name" value="Homeodomain-like_sf"/>
</dbReference>
<dbReference type="SUPFAM" id="SSF46689">
    <property type="entry name" value="Homeodomain-like"/>
    <property type="match status" value="1"/>
</dbReference>
<evidence type="ECO:0000313" key="8">
    <source>
        <dbReference type="EMBL" id="SNS65051.1"/>
    </source>
</evidence>
<dbReference type="Gene3D" id="1.10.357.10">
    <property type="entry name" value="Tetracycline Repressor, domain 2"/>
    <property type="match status" value="1"/>
</dbReference>
<dbReference type="Pfam" id="PF13977">
    <property type="entry name" value="TetR_C_6"/>
    <property type="match status" value="1"/>
</dbReference>
<feature type="compositionally biased region" description="Pro residues" evidence="6">
    <location>
        <begin position="204"/>
        <end position="218"/>
    </location>
</feature>
<evidence type="ECO:0000256" key="6">
    <source>
        <dbReference type="SAM" id="MobiDB-lite"/>
    </source>
</evidence>
<feature type="domain" description="HTH tetR-type" evidence="7">
    <location>
        <begin position="10"/>
        <end position="70"/>
    </location>
</feature>
<feature type="region of interest" description="Disordered" evidence="6">
    <location>
        <begin position="190"/>
        <end position="227"/>
    </location>
</feature>
<keyword evidence="4" id="KW-0804">Transcription</keyword>
<dbReference type="EMBL" id="FZOH01000006">
    <property type="protein sequence ID" value="SNS65051.1"/>
    <property type="molecule type" value="Genomic_DNA"/>
</dbReference>
<feature type="DNA-binding region" description="H-T-H motif" evidence="5">
    <location>
        <begin position="33"/>
        <end position="52"/>
    </location>
</feature>
<evidence type="ECO:0000256" key="2">
    <source>
        <dbReference type="ARBA" id="ARBA00023015"/>
    </source>
</evidence>
<keyword evidence="9" id="KW-1185">Reference proteome</keyword>
<keyword evidence="3 5" id="KW-0238">DNA-binding</keyword>
<dbReference type="GO" id="GO:0003700">
    <property type="term" value="F:DNA-binding transcription factor activity"/>
    <property type="evidence" value="ECO:0007669"/>
    <property type="project" value="TreeGrafter"/>
</dbReference>
<dbReference type="Proteomes" id="UP000198386">
    <property type="component" value="Unassembled WGS sequence"/>
</dbReference>
<sequence>MPPSRRQQQEHTRERLLEAAERVFTARGFAGASVDQVAAEAGLTKGAVYSNFASKEALVVALMRRRLEASMSEVREQLARSGPADFYAEAGREYQAEARRGAGWAMLVVEFWLYAMRHPPVRTVLADLEHELRTQLAAFLDDLAAQGGGRPALPGYEMAAVHTALDIGIALQALLDPERVSPSLYGTAVGLLGGEAPPGRDGRQPPPAPRHPGRPPDAAPGAGSSPS</sequence>
<evidence type="ECO:0000256" key="4">
    <source>
        <dbReference type="ARBA" id="ARBA00023163"/>
    </source>
</evidence>
<dbReference type="InterPro" id="IPR001647">
    <property type="entry name" value="HTH_TetR"/>
</dbReference>
<dbReference type="GO" id="GO:0000976">
    <property type="term" value="F:transcription cis-regulatory region binding"/>
    <property type="evidence" value="ECO:0007669"/>
    <property type="project" value="TreeGrafter"/>
</dbReference>
<dbReference type="AlphaFoldDB" id="A0A239G7J2"/>
<evidence type="ECO:0000259" key="7">
    <source>
        <dbReference type="PROSITE" id="PS50977"/>
    </source>
</evidence>
<dbReference type="PANTHER" id="PTHR30055">
    <property type="entry name" value="HTH-TYPE TRANSCRIPTIONAL REGULATOR RUTR"/>
    <property type="match status" value="1"/>
</dbReference>
<name>A0A239G7J2_9ACTN</name>
<gene>
    <name evidence="8" type="ORF">SAMN04488107_3321</name>
</gene>
<reference evidence="9" key="1">
    <citation type="submission" date="2017-06" db="EMBL/GenBank/DDBJ databases">
        <authorList>
            <person name="Varghese N."/>
            <person name="Submissions S."/>
        </authorList>
    </citation>
    <scope>NUCLEOTIDE SEQUENCE [LARGE SCALE GENOMIC DNA]</scope>
    <source>
        <strain evidence="9">DSM 45423</strain>
    </source>
</reference>
<dbReference type="PRINTS" id="PR00455">
    <property type="entry name" value="HTHTETR"/>
</dbReference>
<dbReference type="InterPro" id="IPR039538">
    <property type="entry name" value="BetI_C"/>
</dbReference>
<proteinExistence type="predicted"/>
<dbReference type="GO" id="GO:0045892">
    <property type="term" value="P:negative regulation of DNA-templated transcription"/>
    <property type="evidence" value="ECO:0007669"/>
    <property type="project" value="UniProtKB-ARBA"/>
</dbReference>
<dbReference type="InterPro" id="IPR036271">
    <property type="entry name" value="Tet_transcr_reg_TetR-rel_C_sf"/>
</dbReference>
<dbReference type="PANTHER" id="PTHR30055:SF241">
    <property type="entry name" value="TRANSCRIPTIONAL REGULATORY PROTEIN"/>
    <property type="match status" value="1"/>
</dbReference>
<dbReference type="RefSeq" id="WP_176450040.1">
    <property type="nucleotide sequence ID" value="NZ_FZOH01000006.1"/>
</dbReference>
<accession>A0A239G7J2</accession>
<keyword evidence="1" id="KW-0678">Repressor</keyword>
<evidence type="ECO:0000313" key="9">
    <source>
        <dbReference type="Proteomes" id="UP000198386"/>
    </source>
</evidence>
<evidence type="ECO:0000256" key="3">
    <source>
        <dbReference type="ARBA" id="ARBA00023125"/>
    </source>
</evidence>
<dbReference type="FunFam" id="1.10.10.60:FF:000141">
    <property type="entry name" value="TetR family transcriptional regulator"/>
    <property type="match status" value="1"/>
</dbReference>
<dbReference type="PROSITE" id="PS50977">
    <property type="entry name" value="HTH_TETR_2"/>
    <property type="match status" value="1"/>
</dbReference>
<protein>
    <submittedName>
        <fullName evidence="8">Transcriptional regulator, TetR family</fullName>
    </submittedName>
</protein>
<organism evidence="8 9">
    <name type="scientific">Geodermatophilus saharensis</name>
    <dbReference type="NCBI Taxonomy" id="1137994"/>
    <lineage>
        <taxon>Bacteria</taxon>
        <taxon>Bacillati</taxon>
        <taxon>Actinomycetota</taxon>
        <taxon>Actinomycetes</taxon>
        <taxon>Geodermatophilales</taxon>
        <taxon>Geodermatophilaceae</taxon>
        <taxon>Geodermatophilus</taxon>
    </lineage>
</organism>
<dbReference type="Pfam" id="PF00440">
    <property type="entry name" value="TetR_N"/>
    <property type="match status" value="1"/>
</dbReference>